<dbReference type="Proteomes" id="UP000011058">
    <property type="component" value="Chromosome"/>
</dbReference>
<name>I0KAT0_9BACT</name>
<gene>
    <name evidence="1" type="ORF">FAES_3224</name>
</gene>
<evidence type="ECO:0000313" key="2">
    <source>
        <dbReference type="Proteomes" id="UP000011058"/>
    </source>
</evidence>
<dbReference type="EMBL" id="HE796683">
    <property type="protein sequence ID" value="CCH01233.1"/>
    <property type="molecule type" value="Genomic_DNA"/>
</dbReference>
<dbReference type="STRING" id="1166018.FAES_3224"/>
<evidence type="ECO:0000313" key="1">
    <source>
        <dbReference type="EMBL" id="CCH01233.1"/>
    </source>
</evidence>
<protein>
    <submittedName>
        <fullName evidence="1">Uncharacterized protein</fullName>
    </submittedName>
</protein>
<accession>I0KAT0</accession>
<organism evidence="1 2">
    <name type="scientific">Fibrella aestuarina BUZ 2</name>
    <dbReference type="NCBI Taxonomy" id="1166018"/>
    <lineage>
        <taxon>Bacteria</taxon>
        <taxon>Pseudomonadati</taxon>
        <taxon>Bacteroidota</taxon>
        <taxon>Cytophagia</taxon>
        <taxon>Cytophagales</taxon>
        <taxon>Spirosomataceae</taxon>
        <taxon>Fibrella</taxon>
    </lineage>
</organism>
<dbReference type="AlphaFoldDB" id="I0KAT0"/>
<dbReference type="RefSeq" id="WP_015332332.1">
    <property type="nucleotide sequence ID" value="NC_020054.1"/>
</dbReference>
<reference evidence="1 2" key="1">
    <citation type="journal article" date="2012" name="J. Bacteriol.">
        <title>Genome Sequence of Fibrella aestuarina BUZ 2T, a Filamentous Marine Bacterium.</title>
        <authorList>
            <person name="Filippini M."/>
            <person name="Qi W."/>
            <person name="Blom J."/>
            <person name="Goesmann A."/>
            <person name="Smits T.H."/>
            <person name="Bagheri H.C."/>
        </authorList>
    </citation>
    <scope>NUCLEOTIDE SEQUENCE [LARGE SCALE GENOMIC DNA]</scope>
    <source>
        <strain evidence="2">BUZ 2T</strain>
    </source>
</reference>
<keyword evidence="2" id="KW-1185">Reference proteome</keyword>
<proteinExistence type="predicted"/>
<dbReference type="HOGENOM" id="CLU_2057882_0_0_10"/>
<sequence length="119" mass="14008">MATTIIDDLRWFSYGGKENLEPQQIPTHDELIAFGAEVSDSTLQERHGTEPLPEGRDERLYWIDSKECSRTMLTYVPDAHGWYVENSKGFKWRPKDLNDLYALMDEMDQQYERYGDLLQ</sequence>
<dbReference type="KEGG" id="fae:FAES_3224"/>